<dbReference type="Proteomes" id="UP000199681">
    <property type="component" value="Unassembled WGS sequence"/>
</dbReference>
<evidence type="ECO:0000313" key="4">
    <source>
        <dbReference type="Proteomes" id="UP000199681"/>
    </source>
</evidence>
<comment type="caution">
    <text evidence="3">The sequence shown here is derived from an EMBL/GenBank/DDBJ whole genome shotgun (WGS) entry which is preliminary data.</text>
</comment>
<name>A0ABY1EHQ3_9MICO</name>
<feature type="region of interest" description="Disordered" evidence="1">
    <location>
        <begin position="410"/>
        <end position="437"/>
    </location>
</feature>
<reference evidence="3 4" key="1">
    <citation type="submission" date="2016-10" db="EMBL/GenBank/DDBJ databases">
        <authorList>
            <person name="Varghese N."/>
            <person name="Submissions S."/>
        </authorList>
    </citation>
    <scope>NUCLEOTIDE SEQUENCE [LARGE SCALE GENOMIC DNA]</scope>
    <source>
        <strain evidence="3 4">GMCC 1.11211</strain>
    </source>
</reference>
<feature type="transmembrane region" description="Helical" evidence="2">
    <location>
        <begin position="249"/>
        <end position="270"/>
    </location>
</feature>
<evidence type="ECO:0000256" key="1">
    <source>
        <dbReference type="SAM" id="MobiDB-lite"/>
    </source>
</evidence>
<feature type="transmembrane region" description="Helical" evidence="2">
    <location>
        <begin position="346"/>
        <end position="366"/>
    </location>
</feature>
<sequence length="437" mass="46785">MKVNLSRTHRHNLRRRLIGIAGGTLLNALSILLLQILALVALAPSDFGRFSALYLLSALSTSVLLSVLCEAWQRQTPHAGWPEYGATLFWLSLASGALALILCQLIPGFRDISYLSAVAVGLSAYRTGARYYALQQRSLIGVLPGDLFSVLVLLGGWIVFIFVDSVTVSTVNIVFLWSFSAIVSALASKPLHSIRIRAVRWWMKRHRMEIRTLLADSIILDASAIGTPYVLLPILGVAGFGIYRGLSNIAGPVKLILFPLRPLFSAYSLARFTRARVLLALGAVSAILGGLAYTCLWLLSLWGVELGTLTALAAYAPLASIFVGATLLNGVFYLIGRTHFSRRRLLSGRVVTSLIGIVLPVTGALLGGTGGAMLGVTLGTSAGAFVWLALALMEAQVAANTATVRIGLPPETIPPSARPRFHGERGPSPTVPAEPRE</sequence>
<feature type="transmembrane region" description="Helical" evidence="2">
    <location>
        <begin position="20"/>
        <end position="40"/>
    </location>
</feature>
<evidence type="ECO:0000256" key="2">
    <source>
        <dbReference type="SAM" id="Phobius"/>
    </source>
</evidence>
<feature type="transmembrane region" description="Helical" evidence="2">
    <location>
        <begin position="52"/>
        <end position="72"/>
    </location>
</feature>
<evidence type="ECO:0000313" key="3">
    <source>
        <dbReference type="EMBL" id="SFH88829.1"/>
    </source>
</evidence>
<feature type="transmembrane region" description="Helical" evidence="2">
    <location>
        <begin position="277"/>
        <end position="300"/>
    </location>
</feature>
<feature type="transmembrane region" description="Helical" evidence="2">
    <location>
        <begin position="213"/>
        <end position="243"/>
    </location>
</feature>
<keyword evidence="2" id="KW-0812">Transmembrane</keyword>
<keyword evidence="2" id="KW-0472">Membrane</keyword>
<evidence type="ECO:0008006" key="5">
    <source>
        <dbReference type="Google" id="ProtNLM"/>
    </source>
</evidence>
<keyword evidence="4" id="KW-1185">Reference proteome</keyword>
<dbReference type="EMBL" id="FOPW01000020">
    <property type="protein sequence ID" value="SFH88829.1"/>
    <property type="molecule type" value="Genomic_DNA"/>
</dbReference>
<feature type="transmembrane region" description="Helical" evidence="2">
    <location>
        <begin position="113"/>
        <end position="132"/>
    </location>
</feature>
<keyword evidence="2" id="KW-1133">Transmembrane helix</keyword>
<accession>A0ABY1EHQ3</accession>
<protein>
    <recommendedName>
        <fullName evidence="5">Membrane protein involved in the export of O-antigen and teichoic acid</fullName>
    </recommendedName>
</protein>
<feature type="transmembrane region" description="Helical" evidence="2">
    <location>
        <begin position="84"/>
        <end position="107"/>
    </location>
</feature>
<feature type="transmembrane region" description="Helical" evidence="2">
    <location>
        <begin position="312"/>
        <end position="334"/>
    </location>
</feature>
<proteinExistence type="predicted"/>
<feature type="transmembrane region" description="Helical" evidence="2">
    <location>
        <begin position="139"/>
        <end position="162"/>
    </location>
</feature>
<gene>
    <name evidence="3" type="ORF">SAMN05216274_1202</name>
</gene>
<feature type="transmembrane region" description="Helical" evidence="2">
    <location>
        <begin position="372"/>
        <end position="392"/>
    </location>
</feature>
<feature type="transmembrane region" description="Helical" evidence="2">
    <location>
        <begin position="174"/>
        <end position="192"/>
    </location>
</feature>
<organism evidence="3 4">
    <name type="scientific">Cryobacterium levicorallinum</name>
    <dbReference type="NCBI Taxonomy" id="995038"/>
    <lineage>
        <taxon>Bacteria</taxon>
        <taxon>Bacillati</taxon>
        <taxon>Actinomycetota</taxon>
        <taxon>Actinomycetes</taxon>
        <taxon>Micrococcales</taxon>
        <taxon>Microbacteriaceae</taxon>
        <taxon>Cryobacterium</taxon>
    </lineage>
</organism>